<feature type="compositionally biased region" description="Polar residues" evidence="1">
    <location>
        <begin position="77"/>
        <end position="88"/>
    </location>
</feature>
<dbReference type="AlphaFoldDB" id="A8LLR9"/>
<dbReference type="STRING" id="398580.Dshi_1705"/>
<feature type="region of interest" description="Disordered" evidence="1">
    <location>
        <begin position="1"/>
        <end position="21"/>
    </location>
</feature>
<organism evidence="2 3">
    <name type="scientific">Dinoroseobacter shibae (strain DSM 16493 / NCIMB 14021 / DFL 12)</name>
    <dbReference type="NCBI Taxonomy" id="398580"/>
    <lineage>
        <taxon>Bacteria</taxon>
        <taxon>Pseudomonadati</taxon>
        <taxon>Pseudomonadota</taxon>
        <taxon>Alphaproteobacteria</taxon>
        <taxon>Rhodobacterales</taxon>
        <taxon>Roseobacteraceae</taxon>
        <taxon>Dinoroseobacter</taxon>
    </lineage>
</organism>
<feature type="region of interest" description="Disordered" evidence="1">
    <location>
        <begin position="77"/>
        <end position="112"/>
    </location>
</feature>
<proteinExistence type="predicted"/>
<dbReference type="EMBL" id="CP000830">
    <property type="protein sequence ID" value="ABV93447.1"/>
    <property type="molecule type" value="Genomic_DNA"/>
</dbReference>
<evidence type="ECO:0000256" key="1">
    <source>
        <dbReference type="SAM" id="MobiDB-lite"/>
    </source>
</evidence>
<protein>
    <submittedName>
        <fullName evidence="2">Uncharacterized protein</fullName>
    </submittedName>
</protein>
<keyword evidence="3" id="KW-1185">Reference proteome</keyword>
<gene>
    <name evidence="2" type="ordered locus">Dshi_1705</name>
</gene>
<dbReference type="InterPro" id="IPR045386">
    <property type="entry name" value="DUF6525"/>
</dbReference>
<dbReference type="RefSeq" id="WP_012178377.1">
    <property type="nucleotide sequence ID" value="NC_009952.1"/>
</dbReference>
<evidence type="ECO:0000313" key="2">
    <source>
        <dbReference type="EMBL" id="ABV93447.1"/>
    </source>
</evidence>
<dbReference type="HOGENOM" id="CLU_2141924_0_0_5"/>
<dbReference type="Pfam" id="PF20135">
    <property type="entry name" value="DUF6525"/>
    <property type="match status" value="1"/>
</dbReference>
<dbReference type="Proteomes" id="UP000006833">
    <property type="component" value="Chromosome"/>
</dbReference>
<evidence type="ECO:0000313" key="3">
    <source>
        <dbReference type="Proteomes" id="UP000006833"/>
    </source>
</evidence>
<sequence>MTRNLGQTHLRCRRRRGDPMGDYDRLPAHLRAWLAGAALPWRPRSVRRAYAKALARTGDPDTALAELDRLQAVRLAQASTAPASSVQKYSGGVGHATGAAPPIPARNSAPHH</sequence>
<dbReference type="KEGG" id="dsh:Dshi_1705"/>
<reference evidence="3" key="1">
    <citation type="journal article" date="2010" name="ISME J.">
        <title>The complete genome sequence of the algal symbiont Dinoroseobacter shibae: a hitchhiker's guide to life in the sea.</title>
        <authorList>
            <person name="Wagner-Dobler I."/>
            <person name="Ballhausen B."/>
            <person name="Berger M."/>
            <person name="Brinkhoff T."/>
            <person name="Buchholz I."/>
            <person name="Bunk B."/>
            <person name="Cypionka H."/>
            <person name="Daniel R."/>
            <person name="Drepper T."/>
            <person name="Gerdts G."/>
            <person name="Hahnke S."/>
            <person name="Han C."/>
            <person name="Jahn D."/>
            <person name="Kalhoefer D."/>
            <person name="Kiss H."/>
            <person name="Klenk H.P."/>
            <person name="Kyrpides N."/>
            <person name="Liebl W."/>
            <person name="Liesegang H."/>
            <person name="Meincke L."/>
            <person name="Pati A."/>
            <person name="Petersen J."/>
            <person name="Piekarski T."/>
            <person name="Pommerenke C."/>
            <person name="Pradella S."/>
            <person name="Pukall R."/>
            <person name="Rabus R."/>
            <person name="Stackebrandt E."/>
            <person name="Thole S."/>
            <person name="Thompson L."/>
            <person name="Tielen P."/>
            <person name="Tomasch J."/>
            <person name="von Jan M."/>
            <person name="Wanphrut N."/>
            <person name="Wichels A."/>
            <person name="Zech H."/>
            <person name="Simon M."/>
        </authorList>
    </citation>
    <scope>NUCLEOTIDE SEQUENCE [LARGE SCALE GENOMIC DNA]</scope>
    <source>
        <strain evidence="3">DSM 16493 / NCIMB 14021 / DFL 12</strain>
    </source>
</reference>
<accession>A8LLR9</accession>
<name>A8LLR9_DINSH</name>